<dbReference type="Proteomes" id="UP000483004">
    <property type="component" value="Unassembled WGS sequence"/>
</dbReference>
<organism evidence="2 3">
    <name type="scientific">Actinomadura montaniterrae</name>
    <dbReference type="NCBI Taxonomy" id="1803903"/>
    <lineage>
        <taxon>Bacteria</taxon>
        <taxon>Bacillati</taxon>
        <taxon>Actinomycetota</taxon>
        <taxon>Actinomycetes</taxon>
        <taxon>Streptosporangiales</taxon>
        <taxon>Thermomonosporaceae</taxon>
        <taxon>Actinomadura</taxon>
    </lineage>
</organism>
<keyword evidence="1" id="KW-0472">Membrane</keyword>
<feature type="transmembrane region" description="Helical" evidence="1">
    <location>
        <begin position="79"/>
        <end position="96"/>
    </location>
</feature>
<dbReference type="EMBL" id="WBMR01000021">
    <property type="protein sequence ID" value="KAB2384592.1"/>
    <property type="molecule type" value="Genomic_DNA"/>
</dbReference>
<protein>
    <recommendedName>
        <fullName evidence="4">Transmembrane protein</fullName>
    </recommendedName>
</protein>
<dbReference type="RefSeq" id="WP_151539868.1">
    <property type="nucleotide sequence ID" value="NZ_WBMR01000021.1"/>
</dbReference>
<evidence type="ECO:0000313" key="3">
    <source>
        <dbReference type="Proteomes" id="UP000483004"/>
    </source>
</evidence>
<sequence length="114" mass="12578">MSLPRLLVVLGFCSLLVVVVLGLWPTHIYVGKDKQSCGSVWLSRSPSHDHPIGSDPTGEFDLQRELRCDEARDQVKRPGQVVVGLTVVLFLGAAVVERQRSRRARAQTPPPPAR</sequence>
<gene>
    <name evidence="2" type="ORF">F9B16_10775</name>
</gene>
<dbReference type="AlphaFoldDB" id="A0A6L3VWT3"/>
<accession>A0A6L3VWT3</accession>
<keyword evidence="3" id="KW-1185">Reference proteome</keyword>
<keyword evidence="1" id="KW-1133">Transmembrane helix</keyword>
<comment type="caution">
    <text evidence="2">The sequence shown here is derived from an EMBL/GenBank/DDBJ whole genome shotgun (WGS) entry which is preliminary data.</text>
</comment>
<reference evidence="2 3" key="1">
    <citation type="submission" date="2019-09" db="EMBL/GenBank/DDBJ databases">
        <title>Actinomadura physcomitrii sp. nov., a novel actinomycete isolated from moss [Physcomitrium sphaericum (Ludw) Fuernr].</title>
        <authorList>
            <person name="Liu C."/>
            <person name="Zhuang X."/>
        </authorList>
    </citation>
    <scope>NUCLEOTIDE SEQUENCE [LARGE SCALE GENOMIC DNA]</scope>
    <source>
        <strain evidence="2 3">CYP1-1B</strain>
    </source>
</reference>
<dbReference type="OrthoDB" id="3366604at2"/>
<evidence type="ECO:0008006" key="4">
    <source>
        <dbReference type="Google" id="ProtNLM"/>
    </source>
</evidence>
<evidence type="ECO:0000313" key="2">
    <source>
        <dbReference type="EMBL" id="KAB2384592.1"/>
    </source>
</evidence>
<evidence type="ECO:0000256" key="1">
    <source>
        <dbReference type="SAM" id="Phobius"/>
    </source>
</evidence>
<keyword evidence="1" id="KW-0812">Transmembrane</keyword>
<name>A0A6L3VWT3_9ACTN</name>
<proteinExistence type="predicted"/>